<dbReference type="AlphaFoldDB" id="A0AAN6TSG2"/>
<gene>
    <name evidence="1" type="ORF">N657DRAFT_243285</name>
</gene>
<sequence length="156" mass="17243">MQLPRPERRGVEKGSQRKRLRVSVRMRLPSIFRLGWQGRTSLILPTICSSGPICLAVVEAEAARPRHLFGPHRPPCRQSLTIPARCSLESGMCPGIDCSCIRRPTCRFRNRSSAGLAAAILGFGPIATKGSSPICRPKRPECARQIEAFLMSQHLT</sequence>
<accession>A0AAN6TSG2</accession>
<reference evidence="1" key="1">
    <citation type="journal article" date="2023" name="Mol. Phylogenet. Evol.">
        <title>Genome-scale phylogeny and comparative genomics of the fungal order Sordariales.</title>
        <authorList>
            <person name="Hensen N."/>
            <person name="Bonometti L."/>
            <person name="Westerberg I."/>
            <person name="Brannstrom I.O."/>
            <person name="Guillou S."/>
            <person name="Cros-Aarteil S."/>
            <person name="Calhoun S."/>
            <person name="Haridas S."/>
            <person name="Kuo A."/>
            <person name="Mondo S."/>
            <person name="Pangilinan J."/>
            <person name="Riley R."/>
            <person name="LaButti K."/>
            <person name="Andreopoulos B."/>
            <person name="Lipzen A."/>
            <person name="Chen C."/>
            <person name="Yan M."/>
            <person name="Daum C."/>
            <person name="Ng V."/>
            <person name="Clum A."/>
            <person name="Steindorff A."/>
            <person name="Ohm R.A."/>
            <person name="Martin F."/>
            <person name="Silar P."/>
            <person name="Natvig D.O."/>
            <person name="Lalanne C."/>
            <person name="Gautier V."/>
            <person name="Ament-Velasquez S.L."/>
            <person name="Kruys A."/>
            <person name="Hutchinson M.I."/>
            <person name="Powell A.J."/>
            <person name="Barry K."/>
            <person name="Miller A.N."/>
            <person name="Grigoriev I.V."/>
            <person name="Debuchy R."/>
            <person name="Gladieux P."/>
            <person name="Hiltunen Thoren M."/>
            <person name="Johannesson H."/>
        </authorList>
    </citation>
    <scope>NUCLEOTIDE SEQUENCE</scope>
    <source>
        <strain evidence="1">CBS 731.68</strain>
    </source>
</reference>
<reference evidence="1" key="2">
    <citation type="submission" date="2023-05" db="EMBL/GenBank/DDBJ databases">
        <authorList>
            <consortium name="Lawrence Berkeley National Laboratory"/>
            <person name="Steindorff A."/>
            <person name="Hensen N."/>
            <person name="Bonometti L."/>
            <person name="Westerberg I."/>
            <person name="Brannstrom I.O."/>
            <person name="Guillou S."/>
            <person name="Cros-Aarteil S."/>
            <person name="Calhoun S."/>
            <person name="Haridas S."/>
            <person name="Kuo A."/>
            <person name="Mondo S."/>
            <person name="Pangilinan J."/>
            <person name="Riley R."/>
            <person name="Labutti K."/>
            <person name="Andreopoulos B."/>
            <person name="Lipzen A."/>
            <person name="Chen C."/>
            <person name="Yanf M."/>
            <person name="Daum C."/>
            <person name="Ng V."/>
            <person name="Clum A."/>
            <person name="Ohm R."/>
            <person name="Martin F."/>
            <person name="Silar P."/>
            <person name="Natvig D."/>
            <person name="Lalanne C."/>
            <person name="Gautier V."/>
            <person name="Ament-Velasquez S.L."/>
            <person name="Kruys A."/>
            <person name="Hutchinson M.I."/>
            <person name="Powell A.J."/>
            <person name="Barry K."/>
            <person name="Miller A.N."/>
            <person name="Grigoriev I.V."/>
            <person name="Debuchy R."/>
            <person name="Gladieux P."/>
            <person name="Thoren M.H."/>
            <person name="Johannesson H."/>
        </authorList>
    </citation>
    <scope>NUCLEOTIDE SEQUENCE</scope>
    <source>
        <strain evidence="1">CBS 731.68</strain>
    </source>
</reference>
<evidence type="ECO:0000313" key="1">
    <source>
        <dbReference type="EMBL" id="KAK4119880.1"/>
    </source>
</evidence>
<proteinExistence type="predicted"/>
<comment type="caution">
    <text evidence="1">The sequence shown here is derived from an EMBL/GenBank/DDBJ whole genome shotgun (WGS) entry which is preliminary data.</text>
</comment>
<name>A0AAN6TSG2_9PEZI</name>
<protein>
    <submittedName>
        <fullName evidence="1">Uncharacterized protein</fullName>
    </submittedName>
</protein>
<evidence type="ECO:0000313" key="2">
    <source>
        <dbReference type="Proteomes" id="UP001302602"/>
    </source>
</evidence>
<dbReference type="GeneID" id="87823148"/>
<dbReference type="EMBL" id="MU853243">
    <property type="protein sequence ID" value="KAK4119880.1"/>
    <property type="molecule type" value="Genomic_DNA"/>
</dbReference>
<dbReference type="RefSeq" id="XP_062643653.1">
    <property type="nucleotide sequence ID" value="XM_062786382.1"/>
</dbReference>
<dbReference type="Proteomes" id="UP001302602">
    <property type="component" value="Unassembled WGS sequence"/>
</dbReference>
<organism evidence="1 2">
    <name type="scientific">Parathielavia appendiculata</name>
    <dbReference type="NCBI Taxonomy" id="2587402"/>
    <lineage>
        <taxon>Eukaryota</taxon>
        <taxon>Fungi</taxon>
        <taxon>Dikarya</taxon>
        <taxon>Ascomycota</taxon>
        <taxon>Pezizomycotina</taxon>
        <taxon>Sordariomycetes</taxon>
        <taxon>Sordariomycetidae</taxon>
        <taxon>Sordariales</taxon>
        <taxon>Chaetomiaceae</taxon>
        <taxon>Parathielavia</taxon>
    </lineage>
</organism>
<keyword evidence="2" id="KW-1185">Reference proteome</keyword>